<dbReference type="Proteomes" id="UP001153678">
    <property type="component" value="Unassembled WGS sequence"/>
</dbReference>
<gene>
    <name evidence="1" type="ORF">FWILDA_LOCUS7444</name>
</gene>
<keyword evidence="2" id="KW-1185">Reference proteome</keyword>
<sequence length="189" mass="21984">MGKKMEYRLFKKLHFHQSILLDNVVNGNINNGGSGTFILNANSQAKTDDYKRSDSNIPDHESLEVNYIWEGRHEIERNIEENQHAKLSSEDKEIVATIRRAVIAYRKLERNGKEAELDNAFHVNKEILRKIGSQDERIRKRQFDLHYVNLSFDFCGGEIACWASSRRRNEGRSIILRARIGQNATFEIH</sequence>
<reference evidence="1" key="1">
    <citation type="submission" date="2022-08" db="EMBL/GenBank/DDBJ databases">
        <authorList>
            <person name="Kallberg Y."/>
            <person name="Tangrot J."/>
            <person name="Rosling A."/>
        </authorList>
    </citation>
    <scope>NUCLEOTIDE SEQUENCE</scope>
    <source>
        <strain evidence="1">Wild A</strain>
    </source>
</reference>
<evidence type="ECO:0000313" key="1">
    <source>
        <dbReference type="EMBL" id="CAI2176149.1"/>
    </source>
</evidence>
<evidence type="ECO:0000313" key="2">
    <source>
        <dbReference type="Proteomes" id="UP001153678"/>
    </source>
</evidence>
<proteinExistence type="predicted"/>
<comment type="caution">
    <text evidence="1">The sequence shown here is derived from an EMBL/GenBank/DDBJ whole genome shotgun (WGS) entry which is preliminary data.</text>
</comment>
<protein>
    <submittedName>
        <fullName evidence="1">6761_t:CDS:1</fullName>
    </submittedName>
</protein>
<name>A0A9W4WPA9_9GLOM</name>
<dbReference type="AlphaFoldDB" id="A0A9W4WPA9"/>
<dbReference type="OrthoDB" id="2431712at2759"/>
<accession>A0A9W4WPA9</accession>
<dbReference type="EMBL" id="CAMKVN010001463">
    <property type="protein sequence ID" value="CAI2176149.1"/>
    <property type="molecule type" value="Genomic_DNA"/>
</dbReference>
<organism evidence="1 2">
    <name type="scientific">Funneliformis geosporum</name>
    <dbReference type="NCBI Taxonomy" id="1117311"/>
    <lineage>
        <taxon>Eukaryota</taxon>
        <taxon>Fungi</taxon>
        <taxon>Fungi incertae sedis</taxon>
        <taxon>Mucoromycota</taxon>
        <taxon>Glomeromycotina</taxon>
        <taxon>Glomeromycetes</taxon>
        <taxon>Glomerales</taxon>
        <taxon>Glomeraceae</taxon>
        <taxon>Funneliformis</taxon>
    </lineage>
</organism>